<organism evidence="2 3">
    <name type="scientific">Polyangium fumosum</name>
    <dbReference type="NCBI Taxonomy" id="889272"/>
    <lineage>
        <taxon>Bacteria</taxon>
        <taxon>Pseudomonadati</taxon>
        <taxon>Myxococcota</taxon>
        <taxon>Polyangia</taxon>
        <taxon>Polyangiales</taxon>
        <taxon>Polyangiaceae</taxon>
        <taxon>Polyangium</taxon>
    </lineage>
</organism>
<dbReference type="EMBL" id="SSMQ01000002">
    <property type="protein sequence ID" value="TKD12876.1"/>
    <property type="molecule type" value="Genomic_DNA"/>
</dbReference>
<name>A0A4U1JJG6_9BACT</name>
<dbReference type="Pfam" id="PF07238">
    <property type="entry name" value="PilZ"/>
    <property type="match status" value="1"/>
</dbReference>
<feature type="domain" description="PilZ" evidence="1">
    <location>
        <begin position="2"/>
        <end position="97"/>
    </location>
</feature>
<gene>
    <name evidence="2" type="ORF">E8A74_03785</name>
</gene>
<evidence type="ECO:0000259" key="1">
    <source>
        <dbReference type="Pfam" id="PF07238"/>
    </source>
</evidence>
<comment type="caution">
    <text evidence="2">The sequence shown here is derived from an EMBL/GenBank/DDBJ whole genome shotgun (WGS) entry which is preliminary data.</text>
</comment>
<dbReference type="Gene3D" id="2.40.10.220">
    <property type="entry name" value="predicted glycosyltransferase like domains"/>
    <property type="match status" value="1"/>
</dbReference>
<evidence type="ECO:0000313" key="3">
    <source>
        <dbReference type="Proteomes" id="UP000309215"/>
    </source>
</evidence>
<dbReference type="Proteomes" id="UP000309215">
    <property type="component" value="Unassembled WGS sequence"/>
</dbReference>
<sequence length="109" mass="12359">MERRIGPRALCDYPLVAIVDGHRHTCRAVDLSVSGLVFETPRTLVDRELSMITAFELDVGAGRPIRLRGRPIWAKDRLQAIRFVSMNDADRLTLAEQLDRKKILGDPLH</sequence>
<dbReference type="SUPFAM" id="SSF141371">
    <property type="entry name" value="PilZ domain-like"/>
    <property type="match status" value="1"/>
</dbReference>
<accession>A0A4U1JJG6</accession>
<dbReference type="OrthoDB" id="5513283at2"/>
<evidence type="ECO:0000313" key="2">
    <source>
        <dbReference type="EMBL" id="TKD12876.1"/>
    </source>
</evidence>
<reference evidence="2 3" key="1">
    <citation type="submission" date="2019-04" db="EMBL/GenBank/DDBJ databases">
        <authorList>
            <person name="Li Y."/>
            <person name="Wang J."/>
        </authorList>
    </citation>
    <scope>NUCLEOTIDE SEQUENCE [LARGE SCALE GENOMIC DNA]</scope>
    <source>
        <strain evidence="2 3">DSM 14668</strain>
    </source>
</reference>
<proteinExistence type="predicted"/>
<dbReference type="RefSeq" id="WP_136927513.1">
    <property type="nucleotide sequence ID" value="NZ_SSMQ01000002.1"/>
</dbReference>
<dbReference type="InterPro" id="IPR009875">
    <property type="entry name" value="PilZ_domain"/>
</dbReference>
<keyword evidence="3" id="KW-1185">Reference proteome</keyword>
<dbReference type="AlphaFoldDB" id="A0A4U1JJG6"/>
<dbReference type="GO" id="GO:0035438">
    <property type="term" value="F:cyclic-di-GMP binding"/>
    <property type="evidence" value="ECO:0007669"/>
    <property type="project" value="InterPro"/>
</dbReference>
<protein>
    <submittedName>
        <fullName evidence="2">PilZ domain-containing protein</fullName>
    </submittedName>
</protein>